<dbReference type="InterPro" id="IPR024688">
    <property type="entry name" value="Mac_dom"/>
</dbReference>
<proteinExistence type="inferred from homology"/>
<dbReference type="Pfam" id="PF14602">
    <property type="entry name" value="Hexapep_2"/>
    <property type="match status" value="1"/>
</dbReference>
<keyword evidence="2 6" id="KW-0808">Transferase</keyword>
<dbReference type="EMBL" id="BAGZ01000016">
    <property type="protein sequence ID" value="GAB78762.1"/>
    <property type="molecule type" value="Genomic_DNA"/>
</dbReference>
<dbReference type="FunFam" id="2.160.10.10:FF:000025">
    <property type="entry name" value="Hexapeptide-repeat containing-acetyltransferase"/>
    <property type="match status" value="1"/>
</dbReference>
<evidence type="ECO:0000259" key="5">
    <source>
        <dbReference type="SMART" id="SM01266"/>
    </source>
</evidence>
<dbReference type="AlphaFoldDB" id="K6WA98"/>
<evidence type="ECO:0000256" key="4">
    <source>
        <dbReference type="ARBA" id="ARBA00023315"/>
    </source>
</evidence>
<dbReference type="PANTHER" id="PTHR23416:SF23">
    <property type="entry name" value="ACETYLTRANSFERASE C18B11.09C-RELATED"/>
    <property type="match status" value="1"/>
</dbReference>
<name>K6WA98_9MICO</name>
<evidence type="ECO:0000256" key="1">
    <source>
        <dbReference type="ARBA" id="ARBA00007274"/>
    </source>
</evidence>
<dbReference type="eggNOG" id="COG0110">
    <property type="taxonomic scope" value="Bacteria"/>
</dbReference>
<keyword evidence="3" id="KW-0677">Repeat</keyword>
<dbReference type="GO" id="GO:0005829">
    <property type="term" value="C:cytosol"/>
    <property type="evidence" value="ECO:0007669"/>
    <property type="project" value="TreeGrafter"/>
</dbReference>
<dbReference type="PROSITE" id="PS00101">
    <property type="entry name" value="HEXAPEP_TRANSFERASES"/>
    <property type="match status" value="1"/>
</dbReference>
<evidence type="ECO:0000313" key="6">
    <source>
        <dbReference type="EMBL" id="GAB78762.1"/>
    </source>
</evidence>
<organism evidence="6 7">
    <name type="scientific">Austwickia chelonae NBRC 105200</name>
    <dbReference type="NCBI Taxonomy" id="1184607"/>
    <lineage>
        <taxon>Bacteria</taxon>
        <taxon>Bacillati</taxon>
        <taxon>Actinomycetota</taxon>
        <taxon>Actinomycetes</taxon>
        <taxon>Micrococcales</taxon>
        <taxon>Dermatophilaceae</taxon>
        <taxon>Austwickia</taxon>
    </lineage>
</organism>
<dbReference type="GO" id="GO:0016407">
    <property type="term" value="F:acetyltransferase activity"/>
    <property type="evidence" value="ECO:0007669"/>
    <property type="project" value="InterPro"/>
</dbReference>
<dbReference type="Gene3D" id="2.160.10.10">
    <property type="entry name" value="Hexapeptide repeat proteins"/>
    <property type="match status" value="1"/>
</dbReference>
<evidence type="ECO:0000256" key="2">
    <source>
        <dbReference type="ARBA" id="ARBA00022679"/>
    </source>
</evidence>
<comment type="similarity">
    <text evidence="1">Belongs to the transferase hexapeptide repeat family.</text>
</comment>
<dbReference type="PANTHER" id="PTHR23416">
    <property type="entry name" value="SIALIC ACID SYNTHASE-RELATED"/>
    <property type="match status" value="1"/>
</dbReference>
<accession>K6WA98</accession>
<reference evidence="6 7" key="1">
    <citation type="submission" date="2012-08" db="EMBL/GenBank/DDBJ databases">
        <title>Whole genome shotgun sequence of Austwickia chelonae NBRC 105200.</title>
        <authorList>
            <person name="Yoshida I."/>
            <person name="Hosoyama A."/>
            <person name="Tsuchikane K."/>
            <person name="Katsumata H."/>
            <person name="Ando Y."/>
            <person name="Ohji S."/>
            <person name="Hamada M."/>
            <person name="Tamura T."/>
            <person name="Yamazoe A."/>
            <person name="Yamazaki S."/>
            <person name="Fujita N."/>
        </authorList>
    </citation>
    <scope>NUCLEOTIDE SEQUENCE [LARGE SCALE GENOMIC DNA]</scope>
    <source>
        <strain evidence="6 7">NBRC 105200</strain>
    </source>
</reference>
<gene>
    <name evidence="6" type="primary">maa</name>
    <name evidence="6" type="ORF">AUCHE_16_01850</name>
</gene>
<dbReference type="Pfam" id="PF12464">
    <property type="entry name" value="Mac"/>
    <property type="match status" value="1"/>
</dbReference>
<dbReference type="SUPFAM" id="SSF51161">
    <property type="entry name" value="Trimeric LpxA-like enzymes"/>
    <property type="match status" value="1"/>
</dbReference>
<dbReference type="GO" id="GO:0008374">
    <property type="term" value="F:O-acyltransferase activity"/>
    <property type="evidence" value="ECO:0007669"/>
    <property type="project" value="TreeGrafter"/>
</dbReference>
<keyword evidence="7" id="KW-1185">Reference proteome</keyword>
<dbReference type="InterPro" id="IPR001451">
    <property type="entry name" value="Hexapep"/>
</dbReference>
<evidence type="ECO:0000313" key="7">
    <source>
        <dbReference type="Proteomes" id="UP000008495"/>
    </source>
</evidence>
<protein>
    <submittedName>
        <fullName evidence="6">Maltose O-acetyltransferase</fullName>
    </submittedName>
</protein>
<keyword evidence="4" id="KW-0012">Acyltransferase</keyword>
<dbReference type="InterPro" id="IPR018357">
    <property type="entry name" value="Hexapep_transf_CS"/>
</dbReference>
<dbReference type="InterPro" id="IPR011004">
    <property type="entry name" value="Trimer_LpxA-like_sf"/>
</dbReference>
<dbReference type="Proteomes" id="UP000008495">
    <property type="component" value="Unassembled WGS sequence"/>
</dbReference>
<feature type="domain" description="Maltose/galactoside acetyltransferase" evidence="5">
    <location>
        <begin position="1"/>
        <end position="52"/>
    </location>
</feature>
<evidence type="ECO:0000256" key="3">
    <source>
        <dbReference type="ARBA" id="ARBA00022737"/>
    </source>
</evidence>
<dbReference type="STRING" id="100225.SAMN05421595_2415"/>
<sequence>MDDGDLYQADDPELVEIRLRCADLQETYNATAERQEDLRVELLRALLDHCGQDVVIRPPLLLDYGINVSIGARSFVNYNLVALDVARITIGEDCFIGPNVQLLTPSHPLEPGLRRARWESGAPITLGDNVWLGGGVIVLPGVSIGDNTVVGSGAVVTKDLPANVVAVGNPARIVRHVEESDGHTPDDGAAPGA</sequence>
<dbReference type="CDD" id="cd03357">
    <property type="entry name" value="LbH_MAT_GAT"/>
    <property type="match status" value="1"/>
</dbReference>
<comment type="caution">
    <text evidence="6">The sequence shown here is derived from an EMBL/GenBank/DDBJ whole genome shotgun (WGS) entry which is preliminary data.</text>
</comment>
<dbReference type="SMART" id="SM01266">
    <property type="entry name" value="Mac"/>
    <property type="match status" value="1"/>
</dbReference>
<dbReference type="Pfam" id="PF00132">
    <property type="entry name" value="Hexapep"/>
    <property type="match status" value="1"/>
</dbReference>
<dbReference type="InterPro" id="IPR051159">
    <property type="entry name" value="Hexapeptide_acetyltransf"/>
</dbReference>